<sequence length="96" mass="10821">LPRIEISHCCSVASRHGLISGWKFSGKHCFNGRSLHHISEDSLNPYEQAISIIGKTLSTFDEDNRIPCFGFGDSKQKLLHRLLVLSLCNLHFSVQK</sequence>
<dbReference type="Gramene" id="Os09t0565300-01">
    <property type="protein sequence ID" value="Os09t0565300-01"/>
    <property type="gene ID" value="Os09g0565300"/>
</dbReference>
<gene>
    <name evidence="2" type="ordered locus">Os09g0565300</name>
    <name evidence="2" type="ORF">OSNPB_090565300</name>
</gene>
<dbReference type="SMR" id="A0A0P0XRG8"/>
<dbReference type="InParanoid" id="A0A0P0XRG8"/>
<evidence type="ECO:0000259" key="1">
    <source>
        <dbReference type="Pfam" id="PF07002"/>
    </source>
</evidence>
<evidence type="ECO:0000313" key="3">
    <source>
        <dbReference type="Proteomes" id="UP000059680"/>
    </source>
</evidence>
<name>A0A0P0XRG8_ORYSJ</name>
<reference evidence="3" key="1">
    <citation type="journal article" date="2005" name="Nature">
        <title>The map-based sequence of the rice genome.</title>
        <authorList>
            <consortium name="International rice genome sequencing project (IRGSP)"/>
            <person name="Matsumoto T."/>
            <person name="Wu J."/>
            <person name="Kanamori H."/>
            <person name="Katayose Y."/>
            <person name="Fujisawa M."/>
            <person name="Namiki N."/>
            <person name="Mizuno H."/>
            <person name="Yamamoto K."/>
            <person name="Antonio B.A."/>
            <person name="Baba T."/>
            <person name="Sakata K."/>
            <person name="Nagamura Y."/>
            <person name="Aoki H."/>
            <person name="Arikawa K."/>
            <person name="Arita K."/>
            <person name="Bito T."/>
            <person name="Chiden Y."/>
            <person name="Fujitsuka N."/>
            <person name="Fukunaka R."/>
            <person name="Hamada M."/>
            <person name="Harada C."/>
            <person name="Hayashi A."/>
            <person name="Hijishita S."/>
            <person name="Honda M."/>
            <person name="Hosokawa S."/>
            <person name="Ichikawa Y."/>
            <person name="Idonuma A."/>
            <person name="Iijima M."/>
            <person name="Ikeda M."/>
            <person name="Ikeno M."/>
            <person name="Ito K."/>
            <person name="Ito S."/>
            <person name="Ito T."/>
            <person name="Ito Y."/>
            <person name="Ito Y."/>
            <person name="Iwabuchi A."/>
            <person name="Kamiya K."/>
            <person name="Karasawa W."/>
            <person name="Kurita K."/>
            <person name="Katagiri S."/>
            <person name="Kikuta A."/>
            <person name="Kobayashi H."/>
            <person name="Kobayashi N."/>
            <person name="Machita K."/>
            <person name="Maehara T."/>
            <person name="Masukawa M."/>
            <person name="Mizubayashi T."/>
            <person name="Mukai Y."/>
            <person name="Nagasaki H."/>
            <person name="Nagata Y."/>
            <person name="Naito S."/>
            <person name="Nakashima M."/>
            <person name="Nakama Y."/>
            <person name="Nakamichi Y."/>
            <person name="Nakamura M."/>
            <person name="Meguro A."/>
            <person name="Negishi M."/>
            <person name="Ohta I."/>
            <person name="Ohta T."/>
            <person name="Okamoto M."/>
            <person name="Ono N."/>
            <person name="Saji S."/>
            <person name="Sakaguchi M."/>
            <person name="Sakai K."/>
            <person name="Shibata M."/>
            <person name="Shimokawa T."/>
            <person name="Song J."/>
            <person name="Takazaki Y."/>
            <person name="Terasawa K."/>
            <person name="Tsugane M."/>
            <person name="Tsuji K."/>
            <person name="Ueda S."/>
            <person name="Waki K."/>
            <person name="Yamagata H."/>
            <person name="Yamamoto M."/>
            <person name="Yamamoto S."/>
            <person name="Yamane H."/>
            <person name="Yoshiki S."/>
            <person name="Yoshihara R."/>
            <person name="Yukawa K."/>
            <person name="Zhong H."/>
            <person name="Yano M."/>
            <person name="Yuan Q."/>
            <person name="Ouyang S."/>
            <person name="Liu J."/>
            <person name="Jones K.M."/>
            <person name="Gansberger K."/>
            <person name="Moffat K."/>
            <person name="Hill J."/>
            <person name="Bera J."/>
            <person name="Fadrosh D."/>
            <person name="Jin S."/>
            <person name="Johri S."/>
            <person name="Kim M."/>
            <person name="Overton L."/>
            <person name="Reardon M."/>
            <person name="Tsitrin T."/>
            <person name="Vuong H."/>
            <person name="Weaver B."/>
            <person name="Ciecko A."/>
            <person name="Tallon L."/>
            <person name="Jackson J."/>
            <person name="Pai G."/>
            <person name="Aken S.V."/>
            <person name="Utterback T."/>
            <person name="Reidmuller S."/>
            <person name="Feldblyum T."/>
            <person name="Hsiao J."/>
            <person name="Zismann V."/>
            <person name="Iobst S."/>
            <person name="de Vazeille A.R."/>
            <person name="Buell C.R."/>
            <person name="Ying K."/>
            <person name="Li Y."/>
            <person name="Lu T."/>
            <person name="Huang Y."/>
            <person name="Zhao Q."/>
            <person name="Feng Q."/>
            <person name="Zhang L."/>
            <person name="Zhu J."/>
            <person name="Weng Q."/>
            <person name="Mu J."/>
            <person name="Lu Y."/>
            <person name="Fan D."/>
            <person name="Liu Y."/>
            <person name="Guan J."/>
            <person name="Zhang Y."/>
            <person name="Yu S."/>
            <person name="Liu X."/>
            <person name="Zhang Y."/>
            <person name="Hong G."/>
            <person name="Han B."/>
            <person name="Choisne N."/>
            <person name="Demange N."/>
            <person name="Orjeda G."/>
            <person name="Samain S."/>
            <person name="Cattolico L."/>
            <person name="Pelletier E."/>
            <person name="Couloux A."/>
            <person name="Segurens B."/>
            <person name="Wincker P."/>
            <person name="D'Hont A."/>
            <person name="Scarpelli C."/>
            <person name="Weissenbach J."/>
            <person name="Salanoubat M."/>
            <person name="Quetier F."/>
            <person name="Yu Y."/>
            <person name="Kim H.R."/>
            <person name="Rambo T."/>
            <person name="Currie J."/>
            <person name="Collura K."/>
            <person name="Luo M."/>
            <person name="Yang T."/>
            <person name="Ammiraju J.S.S."/>
            <person name="Engler F."/>
            <person name="Soderlund C."/>
            <person name="Wing R.A."/>
            <person name="Palmer L.E."/>
            <person name="de la Bastide M."/>
            <person name="Spiegel L."/>
            <person name="Nascimento L."/>
            <person name="Zutavern T."/>
            <person name="O'Shaughnessy A."/>
            <person name="Dike S."/>
            <person name="Dedhia N."/>
            <person name="Preston R."/>
            <person name="Balija V."/>
            <person name="McCombie W.R."/>
            <person name="Chow T."/>
            <person name="Chen H."/>
            <person name="Chung M."/>
            <person name="Chen C."/>
            <person name="Shaw J."/>
            <person name="Wu H."/>
            <person name="Hsiao K."/>
            <person name="Chao Y."/>
            <person name="Chu M."/>
            <person name="Cheng C."/>
            <person name="Hour A."/>
            <person name="Lee P."/>
            <person name="Lin S."/>
            <person name="Lin Y."/>
            <person name="Liou J."/>
            <person name="Liu S."/>
            <person name="Hsing Y."/>
            <person name="Raghuvanshi S."/>
            <person name="Mohanty A."/>
            <person name="Bharti A.K."/>
            <person name="Gaur A."/>
            <person name="Gupta V."/>
            <person name="Kumar D."/>
            <person name="Ravi V."/>
            <person name="Vij S."/>
            <person name="Kapur A."/>
            <person name="Khurana P."/>
            <person name="Khurana P."/>
            <person name="Khurana J.P."/>
            <person name="Tyagi A.K."/>
            <person name="Gaikwad K."/>
            <person name="Singh A."/>
            <person name="Dalal V."/>
            <person name="Srivastava S."/>
            <person name="Dixit A."/>
            <person name="Pal A.K."/>
            <person name="Ghazi I.A."/>
            <person name="Yadav M."/>
            <person name="Pandit A."/>
            <person name="Bhargava A."/>
            <person name="Sureshbabu K."/>
            <person name="Batra K."/>
            <person name="Sharma T.R."/>
            <person name="Mohapatra T."/>
            <person name="Singh N.K."/>
            <person name="Messing J."/>
            <person name="Nelson A.B."/>
            <person name="Fuks G."/>
            <person name="Kavchok S."/>
            <person name="Keizer G."/>
            <person name="Linton E."/>
            <person name="Llaca V."/>
            <person name="Song R."/>
            <person name="Tanyolac B."/>
            <person name="Young S."/>
            <person name="Ho-Il K."/>
            <person name="Hahn J.H."/>
            <person name="Sangsakoo G."/>
            <person name="Vanavichit A."/>
            <person name="de Mattos Luiz.A.T."/>
            <person name="Zimmer P.D."/>
            <person name="Malone G."/>
            <person name="Dellagostin O."/>
            <person name="de Oliveira A.C."/>
            <person name="Bevan M."/>
            <person name="Bancroft I."/>
            <person name="Minx P."/>
            <person name="Cordum H."/>
            <person name="Wilson R."/>
            <person name="Cheng Z."/>
            <person name="Jin W."/>
            <person name="Jiang J."/>
            <person name="Leong S.A."/>
            <person name="Iwama H."/>
            <person name="Gojobori T."/>
            <person name="Itoh T."/>
            <person name="Niimura Y."/>
            <person name="Fujii Y."/>
            <person name="Habara T."/>
            <person name="Sakai H."/>
            <person name="Sato Y."/>
            <person name="Wilson G."/>
            <person name="Kumar K."/>
            <person name="McCouch S."/>
            <person name="Juretic N."/>
            <person name="Hoen D."/>
            <person name="Wright S."/>
            <person name="Bruskiewich R."/>
            <person name="Bureau T."/>
            <person name="Miyao A."/>
            <person name="Hirochika H."/>
            <person name="Nishikawa T."/>
            <person name="Kadowaki K."/>
            <person name="Sugiura M."/>
            <person name="Burr B."/>
            <person name="Sasaki T."/>
        </authorList>
    </citation>
    <scope>NUCLEOTIDE SEQUENCE [LARGE SCALE GENOMIC DNA]</scope>
    <source>
        <strain evidence="3">cv. Nipponbare</strain>
    </source>
</reference>
<evidence type="ECO:0000313" key="2">
    <source>
        <dbReference type="EMBL" id="BAT09446.1"/>
    </source>
</evidence>
<dbReference type="Proteomes" id="UP000059680">
    <property type="component" value="Chromosome 9"/>
</dbReference>
<dbReference type="STRING" id="39947.A0A0P0XRG8"/>
<reference evidence="2 3" key="3">
    <citation type="journal article" date="2013" name="Rice">
        <title>Improvement of the Oryza sativa Nipponbare reference genome using next generation sequence and optical map data.</title>
        <authorList>
            <person name="Kawahara Y."/>
            <person name="de la Bastide M."/>
            <person name="Hamilton J.P."/>
            <person name="Kanamori H."/>
            <person name="McCombie W.R."/>
            <person name="Ouyang S."/>
            <person name="Schwartz D.C."/>
            <person name="Tanaka T."/>
            <person name="Wu J."/>
            <person name="Zhou S."/>
            <person name="Childs K.L."/>
            <person name="Davidson R.M."/>
            <person name="Lin H."/>
            <person name="Quesada-Ocampo L."/>
            <person name="Vaillancourt B."/>
            <person name="Sakai H."/>
            <person name="Lee S.S."/>
            <person name="Kim J."/>
            <person name="Numa H."/>
            <person name="Itoh T."/>
            <person name="Buell C.R."/>
            <person name="Matsumoto T."/>
        </authorList>
    </citation>
    <scope>NUCLEOTIDE SEQUENCE [LARGE SCALE GENOMIC DNA]</scope>
    <source>
        <strain evidence="3">cv. Nipponbare</strain>
    </source>
</reference>
<dbReference type="PANTHER" id="PTHR45751">
    <property type="entry name" value="COPINE FAMILY PROTEIN 1"/>
    <property type="match status" value="1"/>
</dbReference>
<protein>
    <submittedName>
        <fullName evidence="2">Os09g0565300 protein</fullName>
    </submittedName>
</protein>
<feature type="non-terminal residue" evidence="2">
    <location>
        <position position="1"/>
    </location>
</feature>
<keyword evidence="3" id="KW-1185">Reference proteome</keyword>
<dbReference type="eggNOG" id="KOG1327">
    <property type="taxonomic scope" value="Eukaryota"/>
</dbReference>
<dbReference type="AlphaFoldDB" id="A0A0P0XRG8"/>
<accession>A0A0P0XRG8</accession>
<dbReference type="EMBL" id="AP014965">
    <property type="protein sequence ID" value="BAT09446.1"/>
    <property type="molecule type" value="Genomic_DNA"/>
</dbReference>
<feature type="domain" description="Copine C-terminal" evidence="1">
    <location>
        <begin position="34"/>
        <end position="80"/>
    </location>
</feature>
<dbReference type="PaxDb" id="39947-A0A0P0XRG8"/>
<dbReference type="InterPro" id="IPR052079">
    <property type="entry name" value="E3_ligase/Copine_domain"/>
</dbReference>
<reference evidence="2 3" key="2">
    <citation type="journal article" date="2013" name="Plant Cell Physiol.">
        <title>Rice Annotation Project Database (RAP-DB): an integrative and interactive database for rice genomics.</title>
        <authorList>
            <person name="Sakai H."/>
            <person name="Lee S.S."/>
            <person name="Tanaka T."/>
            <person name="Numa H."/>
            <person name="Kim J."/>
            <person name="Kawahara Y."/>
            <person name="Wakimoto H."/>
            <person name="Yang C.C."/>
            <person name="Iwamoto M."/>
            <person name="Abe T."/>
            <person name="Yamada Y."/>
            <person name="Muto A."/>
            <person name="Inokuchi H."/>
            <person name="Ikemura T."/>
            <person name="Matsumoto T."/>
            <person name="Sasaki T."/>
            <person name="Itoh T."/>
        </authorList>
    </citation>
    <scope>NUCLEOTIDE SEQUENCE [LARGE SCALE GENOMIC DNA]</scope>
    <source>
        <strain evidence="3">cv. Nipponbare</strain>
    </source>
</reference>
<dbReference type="Pfam" id="PF07002">
    <property type="entry name" value="Copine"/>
    <property type="match status" value="1"/>
</dbReference>
<proteinExistence type="predicted"/>
<dbReference type="PANTHER" id="PTHR45751:SF11">
    <property type="entry name" value="COPINE FAMILY PROTEIN 2"/>
    <property type="match status" value="1"/>
</dbReference>
<dbReference type="InterPro" id="IPR010734">
    <property type="entry name" value="Copine_C"/>
</dbReference>
<organism evidence="2 3">
    <name type="scientific">Oryza sativa subsp. japonica</name>
    <name type="common">Rice</name>
    <dbReference type="NCBI Taxonomy" id="39947"/>
    <lineage>
        <taxon>Eukaryota</taxon>
        <taxon>Viridiplantae</taxon>
        <taxon>Streptophyta</taxon>
        <taxon>Embryophyta</taxon>
        <taxon>Tracheophyta</taxon>
        <taxon>Spermatophyta</taxon>
        <taxon>Magnoliopsida</taxon>
        <taxon>Liliopsida</taxon>
        <taxon>Poales</taxon>
        <taxon>Poaceae</taxon>
        <taxon>BOP clade</taxon>
        <taxon>Oryzoideae</taxon>
        <taxon>Oryzeae</taxon>
        <taxon>Oryzinae</taxon>
        <taxon>Oryza</taxon>
        <taxon>Oryza sativa</taxon>
    </lineage>
</organism>